<proteinExistence type="inferred from homology"/>
<evidence type="ECO:0000313" key="5">
    <source>
        <dbReference type="Proteomes" id="UP000199410"/>
    </source>
</evidence>
<evidence type="ECO:0000259" key="3">
    <source>
        <dbReference type="Pfam" id="PF17482"/>
    </source>
</evidence>
<dbReference type="EMBL" id="FOEL01000006">
    <property type="protein sequence ID" value="SEQ59624.1"/>
    <property type="molecule type" value="Genomic_DNA"/>
</dbReference>
<feature type="domain" description="Tail sheath protein subtilisin-like" evidence="2">
    <location>
        <begin position="85"/>
        <end position="222"/>
    </location>
</feature>
<comment type="caution">
    <text evidence="4">The sequence shown here is derived from an EMBL/GenBank/DDBJ whole genome shotgun (WGS) entry which is preliminary data.</text>
</comment>
<gene>
    <name evidence="4" type="ORF">SAMN02787113_01974</name>
</gene>
<evidence type="ECO:0000256" key="1">
    <source>
        <dbReference type="ARBA" id="ARBA00008005"/>
    </source>
</evidence>
<evidence type="ECO:0000259" key="2">
    <source>
        <dbReference type="Pfam" id="PF04984"/>
    </source>
</evidence>
<accession>A0A1H9HBB7</accession>
<dbReference type="Gene3D" id="3.30.1370.220">
    <property type="match status" value="1"/>
</dbReference>
<dbReference type="Gene3D" id="3.40.50.11790">
    <property type="match status" value="1"/>
</dbReference>
<dbReference type="InterPro" id="IPR035089">
    <property type="entry name" value="Phage_sheath_subtilisin"/>
</dbReference>
<dbReference type="InterPro" id="IPR020287">
    <property type="entry name" value="Tail_sheath_C"/>
</dbReference>
<comment type="similarity">
    <text evidence="1">Belongs to the myoviridae tail sheath protein family.</text>
</comment>
<evidence type="ECO:0000313" key="4">
    <source>
        <dbReference type="EMBL" id="SEQ59624.1"/>
    </source>
</evidence>
<name>A0A1H9HBB7_9BACI</name>
<dbReference type="RefSeq" id="WP_089986017.1">
    <property type="nucleotide sequence ID" value="NZ_FMVP01000006.1"/>
</dbReference>
<dbReference type="AlphaFoldDB" id="A0A1H9HBB7"/>
<dbReference type="Proteomes" id="UP000199410">
    <property type="component" value="Unassembled WGS sequence"/>
</dbReference>
<reference evidence="4 5" key="1">
    <citation type="submission" date="2016-10" db="EMBL/GenBank/DDBJ databases">
        <authorList>
            <person name="Varghese N."/>
            <person name="Submissions S."/>
        </authorList>
    </citation>
    <scope>NUCLEOTIDE SEQUENCE [LARGE SCALE GENOMIC DNA]</scope>
    <source>
        <strain evidence="4 5">TC-13</strain>
    </source>
</reference>
<organism evidence="4 5">
    <name type="scientific">Lysinibacillus fusiformis</name>
    <dbReference type="NCBI Taxonomy" id="28031"/>
    <lineage>
        <taxon>Bacteria</taxon>
        <taxon>Bacillati</taxon>
        <taxon>Bacillota</taxon>
        <taxon>Bacilli</taxon>
        <taxon>Bacillales</taxon>
        <taxon>Bacillaceae</taxon>
        <taxon>Lysinibacillus</taxon>
    </lineage>
</organism>
<protein>
    <submittedName>
        <fullName evidence="4">Phage tail sheath protein</fullName>
    </submittedName>
</protein>
<dbReference type="Pfam" id="PF04984">
    <property type="entry name" value="Phage_sheath_1"/>
    <property type="match status" value="1"/>
</dbReference>
<feature type="domain" description="Tail sheath protein C-terminal" evidence="3">
    <location>
        <begin position="231"/>
        <end position="351"/>
    </location>
</feature>
<sequence length="354" mass="39640">MGLPEINVAFKSKSMNAIERSAMGIVALILRDETSNYLDTRINIKSIDDVKVTDWTTDNYDYIRMALLGTPSQIVILRIGSEDLITDTLKKLGSIKFNYVAIPSATVEETTTLTTWIKSKRAEDKKTFKAVVANQQADNKSIINFTTGGIKVGEKEYTAQQFTTRIAGILAGLPFTRSSTYYVLPEVDEIIEHENPNADIDAGQLILINDGEKIKIGRGVNSLTTVTTEMKEDWKKIKIVEVMDMITDDIRDTFNDHYVGKLPNITDNQILYIISVKTYFKGLAAENILDNKYENTAEIDVETQRLAWQSIGTDTNAWDDTKVREMSFGSSIFLAGNVKIVDAVEDLDFNIFSA</sequence>
<dbReference type="Pfam" id="PF17482">
    <property type="entry name" value="Phage_sheath_1C"/>
    <property type="match status" value="1"/>
</dbReference>